<feature type="region of interest" description="Disordered" evidence="1">
    <location>
        <begin position="35"/>
        <end position="58"/>
    </location>
</feature>
<dbReference type="PATRIC" id="fig|1227457.3.peg.3360"/>
<dbReference type="Proteomes" id="UP000011680">
    <property type="component" value="Unassembled WGS sequence"/>
</dbReference>
<evidence type="ECO:0000313" key="3">
    <source>
        <dbReference type="Proteomes" id="UP000011680"/>
    </source>
</evidence>
<evidence type="ECO:0000313" key="2">
    <source>
        <dbReference type="EMBL" id="EMA50263.1"/>
    </source>
</evidence>
<dbReference type="AlphaFoldDB" id="M0MY64"/>
<comment type="caution">
    <text evidence="2">The sequence shown here is derived from an EMBL/GenBank/DDBJ whole genome shotgun (WGS) entry which is preliminary data.</text>
</comment>
<sequence length="107" mass="13112">MEHHCEHDNERKRNEYDVNCNRDYDGVQCDHKFHHDFGTDDHRSKRDGHVYRDERENDRYHDIHSVANRDYGVIHVCTRNDNRRDDGRNHNCRDNNDERDDDLNHRA</sequence>
<name>M0MY64_9EURY</name>
<reference evidence="2 3" key="1">
    <citation type="journal article" date="2014" name="PLoS Genet.">
        <title>Phylogenetically driven sequencing of extremely halophilic archaea reveals strategies for static and dynamic osmo-response.</title>
        <authorList>
            <person name="Becker E.A."/>
            <person name="Seitzer P.M."/>
            <person name="Tritt A."/>
            <person name="Larsen D."/>
            <person name="Krusor M."/>
            <person name="Yao A.I."/>
            <person name="Wu D."/>
            <person name="Madern D."/>
            <person name="Eisen J.A."/>
            <person name="Darling A.E."/>
            <person name="Facciotti M.T."/>
        </authorList>
    </citation>
    <scope>NUCLEOTIDE SEQUENCE [LARGE SCALE GENOMIC DNA]</scope>
    <source>
        <strain evidence="2 3">JCM 13552</strain>
    </source>
</reference>
<gene>
    <name evidence="2" type="ORF">C451_17230</name>
</gene>
<feature type="region of interest" description="Disordered" evidence="1">
    <location>
        <begin position="80"/>
        <end position="107"/>
    </location>
</feature>
<protein>
    <submittedName>
        <fullName evidence="2">Uncharacterized protein</fullName>
    </submittedName>
</protein>
<keyword evidence="3" id="KW-1185">Reference proteome</keyword>
<accession>M0MY64</accession>
<proteinExistence type="predicted"/>
<evidence type="ECO:0000256" key="1">
    <source>
        <dbReference type="SAM" id="MobiDB-lite"/>
    </source>
</evidence>
<dbReference type="STRING" id="1227457.C451_17230"/>
<dbReference type="EMBL" id="AOMF01000171">
    <property type="protein sequence ID" value="EMA50263.1"/>
    <property type="molecule type" value="Genomic_DNA"/>
</dbReference>
<organism evidence="2 3">
    <name type="scientific">Halococcus thailandensis JCM 13552</name>
    <dbReference type="NCBI Taxonomy" id="1227457"/>
    <lineage>
        <taxon>Archaea</taxon>
        <taxon>Methanobacteriati</taxon>
        <taxon>Methanobacteriota</taxon>
        <taxon>Stenosarchaea group</taxon>
        <taxon>Halobacteria</taxon>
        <taxon>Halobacteriales</taxon>
        <taxon>Halococcaceae</taxon>
        <taxon>Halococcus</taxon>
    </lineage>
</organism>